<evidence type="ECO:0000313" key="1">
    <source>
        <dbReference type="EMBL" id="CAG8836712.1"/>
    </source>
</evidence>
<sequence length="44" mass="4990">YSDFTFQKINSLIAKVVEKEKIIDATIALNNGKNIIKKLNMPPK</sequence>
<proteinExistence type="predicted"/>
<evidence type="ECO:0000313" key="2">
    <source>
        <dbReference type="Proteomes" id="UP000789920"/>
    </source>
</evidence>
<gene>
    <name evidence="1" type="ORF">RPERSI_LOCUS30032</name>
</gene>
<comment type="caution">
    <text evidence="1">The sequence shown here is derived from an EMBL/GenBank/DDBJ whole genome shotgun (WGS) entry which is preliminary data.</text>
</comment>
<feature type="non-terminal residue" evidence="1">
    <location>
        <position position="44"/>
    </location>
</feature>
<dbReference type="Proteomes" id="UP000789920">
    <property type="component" value="Unassembled WGS sequence"/>
</dbReference>
<keyword evidence="2" id="KW-1185">Reference proteome</keyword>
<organism evidence="1 2">
    <name type="scientific">Racocetra persica</name>
    <dbReference type="NCBI Taxonomy" id="160502"/>
    <lineage>
        <taxon>Eukaryota</taxon>
        <taxon>Fungi</taxon>
        <taxon>Fungi incertae sedis</taxon>
        <taxon>Mucoromycota</taxon>
        <taxon>Glomeromycotina</taxon>
        <taxon>Glomeromycetes</taxon>
        <taxon>Diversisporales</taxon>
        <taxon>Gigasporaceae</taxon>
        <taxon>Racocetra</taxon>
    </lineage>
</organism>
<accession>A0ACA9SER0</accession>
<name>A0ACA9SER0_9GLOM</name>
<dbReference type="EMBL" id="CAJVQC010115528">
    <property type="protein sequence ID" value="CAG8836712.1"/>
    <property type="molecule type" value="Genomic_DNA"/>
</dbReference>
<reference evidence="1" key="1">
    <citation type="submission" date="2021-06" db="EMBL/GenBank/DDBJ databases">
        <authorList>
            <person name="Kallberg Y."/>
            <person name="Tangrot J."/>
            <person name="Rosling A."/>
        </authorList>
    </citation>
    <scope>NUCLEOTIDE SEQUENCE</scope>
    <source>
        <strain evidence="1">MA461A</strain>
    </source>
</reference>
<protein>
    <submittedName>
        <fullName evidence="1">9444_t:CDS:1</fullName>
    </submittedName>
</protein>
<feature type="non-terminal residue" evidence="1">
    <location>
        <position position="1"/>
    </location>
</feature>